<gene>
    <name evidence="3" type="ORF">GBAR_LOCUS21513</name>
</gene>
<feature type="region of interest" description="Disordered" evidence="1">
    <location>
        <begin position="24"/>
        <end position="126"/>
    </location>
</feature>
<dbReference type="Proteomes" id="UP001174909">
    <property type="component" value="Unassembled WGS sequence"/>
</dbReference>
<organism evidence="3 4">
    <name type="scientific">Geodia barretti</name>
    <name type="common">Barrett's horny sponge</name>
    <dbReference type="NCBI Taxonomy" id="519541"/>
    <lineage>
        <taxon>Eukaryota</taxon>
        <taxon>Metazoa</taxon>
        <taxon>Porifera</taxon>
        <taxon>Demospongiae</taxon>
        <taxon>Heteroscleromorpha</taxon>
        <taxon>Tetractinellida</taxon>
        <taxon>Astrophorina</taxon>
        <taxon>Geodiidae</taxon>
        <taxon>Geodia</taxon>
    </lineage>
</organism>
<feature type="chain" id="PRO_5041259137" evidence="2">
    <location>
        <begin position="22"/>
        <end position="175"/>
    </location>
</feature>
<evidence type="ECO:0000256" key="1">
    <source>
        <dbReference type="SAM" id="MobiDB-lite"/>
    </source>
</evidence>
<keyword evidence="4" id="KW-1185">Reference proteome</keyword>
<reference evidence="3" key="1">
    <citation type="submission" date="2023-03" db="EMBL/GenBank/DDBJ databases">
        <authorList>
            <person name="Steffen K."/>
            <person name="Cardenas P."/>
        </authorList>
    </citation>
    <scope>NUCLEOTIDE SEQUENCE</scope>
</reference>
<feature type="region of interest" description="Disordered" evidence="1">
    <location>
        <begin position="133"/>
        <end position="152"/>
    </location>
</feature>
<evidence type="ECO:0000313" key="4">
    <source>
        <dbReference type="Proteomes" id="UP001174909"/>
    </source>
</evidence>
<protein>
    <submittedName>
        <fullName evidence="3">Uncharacterized protein</fullName>
    </submittedName>
</protein>
<keyword evidence="2" id="KW-0732">Signal</keyword>
<name>A0AA35WYH1_GEOBA</name>
<proteinExistence type="predicted"/>
<feature type="compositionally biased region" description="Low complexity" evidence="1">
    <location>
        <begin position="60"/>
        <end position="126"/>
    </location>
</feature>
<dbReference type="PROSITE" id="PS51257">
    <property type="entry name" value="PROKAR_LIPOPROTEIN"/>
    <property type="match status" value="1"/>
</dbReference>
<feature type="signal peptide" evidence="2">
    <location>
        <begin position="1"/>
        <end position="21"/>
    </location>
</feature>
<comment type="caution">
    <text evidence="3">The sequence shown here is derived from an EMBL/GenBank/DDBJ whole genome shotgun (WGS) entry which is preliminary data.</text>
</comment>
<accession>A0AA35WYH1</accession>
<evidence type="ECO:0000313" key="3">
    <source>
        <dbReference type="EMBL" id="CAI8038573.1"/>
    </source>
</evidence>
<dbReference type="AlphaFoldDB" id="A0AA35WYH1"/>
<evidence type="ECO:0000256" key="2">
    <source>
        <dbReference type="SAM" id="SignalP"/>
    </source>
</evidence>
<dbReference type="EMBL" id="CASHTH010003003">
    <property type="protein sequence ID" value="CAI8038573.1"/>
    <property type="molecule type" value="Genomic_DNA"/>
</dbReference>
<sequence length="175" mass="17439">MKYKLLVAGLAALTVTSFVACGSPAASEPSIPQQPTETRSEPSGAAVQPAATDPAPPPAQAATATEGPSAPTKTATATAAVASTPTDVPATDPPTTAVTTTATQPAATEIPTSPAATNTTEPEPMAAEAPAVDVGTQVGETPPAFAMDRSDGSRIESGEIVGTGRPVFMMYFATW</sequence>